<evidence type="ECO:0008006" key="9">
    <source>
        <dbReference type="Google" id="ProtNLM"/>
    </source>
</evidence>
<comment type="similarity">
    <text evidence="3">Belongs to the SPOT14 family.</text>
</comment>
<evidence type="ECO:0000256" key="3">
    <source>
        <dbReference type="ARBA" id="ARBA00009488"/>
    </source>
</evidence>
<evidence type="ECO:0000313" key="8">
    <source>
        <dbReference type="Proteomes" id="UP000594260"/>
    </source>
</evidence>
<keyword evidence="8" id="KW-1185">Reference proteome</keyword>
<feature type="region of interest" description="Disordered" evidence="6">
    <location>
        <begin position="44"/>
        <end position="63"/>
    </location>
</feature>
<dbReference type="RefSeq" id="XP_022666192.1">
    <property type="nucleotide sequence ID" value="XM_022810457.1"/>
</dbReference>
<feature type="compositionally biased region" description="Polar residues" evidence="6">
    <location>
        <begin position="191"/>
        <end position="213"/>
    </location>
</feature>
<dbReference type="AlphaFoldDB" id="A0A7M7KI65"/>
<dbReference type="Pfam" id="PF07084">
    <property type="entry name" value="Spot_14"/>
    <property type="match status" value="2"/>
</dbReference>
<dbReference type="RefSeq" id="XP_022666190.1">
    <property type="nucleotide sequence ID" value="XM_022810455.1"/>
</dbReference>
<evidence type="ECO:0000256" key="1">
    <source>
        <dbReference type="ARBA" id="ARBA00004123"/>
    </source>
</evidence>
<dbReference type="Proteomes" id="UP000594260">
    <property type="component" value="Unplaced"/>
</dbReference>
<feature type="region of interest" description="Disordered" evidence="6">
    <location>
        <begin position="170"/>
        <end position="232"/>
    </location>
</feature>
<name>A0A7M7KI65_VARDE</name>
<dbReference type="PANTHER" id="PTHR14315">
    <property type="entry name" value="SPOT14 FAMILY MEMBER"/>
    <property type="match status" value="1"/>
</dbReference>
<sequence>MAVRRCSYAGMQQQQQLIGPDGIKRAITGVSNIDSLWTAIYSHQQQQNHRSQGPSRRASRSNDVSADIICSQQSVLNAMDRFVKAVNNMDATVLVPSRLRDMEITEADNTAGVIGAGVSNPPRLQADLHSCFAMLHEAKNELLWGTGNPAVPHLSNGGFMGHLSNLGSSSPNAALRVPSVTSQPSHKRQASDGSLGSATSSDPETDNDCSSLSDFADAPAPEGGSDNTTESVTTTAALSSAFRVHLHALHAILQQMADSADYLSNRYQNELEPSNGSK</sequence>
<accession>A0A7M7KI65</accession>
<reference evidence="7" key="1">
    <citation type="submission" date="2021-01" db="UniProtKB">
        <authorList>
            <consortium name="EnsemblMetazoa"/>
        </authorList>
    </citation>
    <scope>IDENTIFICATION</scope>
</reference>
<dbReference type="GO" id="GO:0005829">
    <property type="term" value="C:cytosol"/>
    <property type="evidence" value="ECO:0007669"/>
    <property type="project" value="TreeGrafter"/>
</dbReference>
<dbReference type="KEGG" id="vde:111252480"/>
<evidence type="ECO:0000256" key="5">
    <source>
        <dbReference type="ARBA" id="ARBA00023242"/>
    </source>
</evidence>
<dbReference type="EnsemblMetazoa" id="XM_022810456">
    <property type="protein sequence ID" value="XP_022666191"/>
    <property type="gene ID" value="LOC111252480"/>
</dbReference>
<dbReference type="InParanoid" id="A0A7M7KI65"/>
<dbReference type="InterPro" id="IPR009786">
    <property type="entry name" value="Spot_14"/>
</dbReference>
<dbReference type="EnsemblMetazoa" id="XM_022810458">
    <property type="protein sequence ID" value="XP_022666193"/>
    <property type="gene ID" value="LOC111252480"/>
</dbReference>
<dbReference type="GO" id="GO:0046890">
    <property type="term" value="P:regulation of lipid biosynthetic process"/>
    <property type="evidence" value="ECO:0007669"/>
    <property type="project" value="TreeGrafter"/>
</dbReference>
<protein>
    <recommendedName>
        <fullName evidence="9">Mid1-interacting protein</fullName>
    </recommendedName>
</protein>
<dbReference type="RefSeq" id="XP_022666193.1">
    <property type="nucleotide sequence ID" value="XM_022810458.1"/>
</dbReference>
<evidence type="ECO:0000256" key="6">
    <source>
        <dbReference type="SAM" id="MobiDB-lite"/>
    </source>
</evidence>
<dbReference type="PANTHER" id="PTHR14315:SF17">
    <property type="entry name" value="MIP21584P"/>
    <property type="match status" value="1"/>
</dbReference>
<comment type="subcellular location">
    <subcellularLocation>
        <location evidence="2">Cytoplasm</location>
    </subcellularLocation>
    <subcellularLocation>
        <location evidence="1">Nucleus</location>
    </subcellularLocation>
</comment>
<dbReference type="OMA" id="QFSKDCI"/>
<proteinExistence type="inferred from homology"/>
<dbReference type="GeneID" id="111252480"/>
<keyword evidence="5" id="KW-0539">Nucleus</keyword>
<evidence type="ECO:0000313" key="7">
    <source>
        <dbReference type="EnsemblMetazoa" id="XP_022666193"/>
    </source>
</evidence>
<feature type="compositionally biased region" description="Polar residues" evidence="6">
    <location>
        <begin position="44"/>
        <end position="54"/>
    </location>
</feature>
<keyword evidence="4" id="KW-0963">Cytoplasm</keyword>
<dbReference type="EnsemblMetazoa" id="XM_022810455">
    <property type="protein sequence ID" value="XP_022666190"/>
    <property type="gene ID" value="LOC111252480"/>
</dbReference>
<dbReference type="Gene3D" id="6.10.140.1610">
    <property type="match status" value="1"/>
</dbReference>
<dbReference type="EnsemblMetazoa" id="XM_022810457">
    <property type="protein sequence ID" value="XP_022666192"/>
    <property type="gene ID" value="LOC111252480"/>
</dbReference>
<dbReference type="GO" id="GO:0005634">
    <property type="term" value="C:nucleus"/>
    <property type="evidence" value="ECO:0007669"/>
    <property type="project" value="UniProtKB-SubCell"/>
</dbReference>
<dbReference type="FunCoup" id="A0A7M7KI65">
    <property type="interactions" value="220"/>
</dbReference>
<evidence type="ECO:0000256" key="2">
    <source>
        <dbReference type="ARBA" id="ARBA00004496"/>
    </source>
</evidence>
<dbReference type="OrthoDB" id="5951908at2759"/>
<dbReference type="RefSeq" id="XP_022666191.1">
    <property type="nucleotide sequence ID" value="XM_022810456.1"/>
</dbReference>
<evidence type="ECO:0000256" key="4">
    <source>
        <dbReference type="ARBA" id="ARBA00022490"/>
    </source>
</evidence>
<dbReference type="InterPro" id="IPR053719">
    <property type="entry name" value="Lipogen_MT_Stabilize_sf"/>
</dbReference>
<organism evidence="7 8">
    <name type="scientific">Varroa destructor</name>
    <name type="common">Honeybee mite</name>
    <dbReference type="NCBI Taxonomy" id="109461"/>
    <lineage>
        <taxon>Eukaryota</taxon>
        <taxon>Metazoa</taxon>
        <taxon>Ecdysozoa</taxon>
        <taxon>Arthropoda</taxon>
        <taxon>Chelicerata</taxon>
        <taxon>Arachnida</taxon>
        <taxon>Acari</taxon>
        <taxon>Parasitiformes</taxon>
        <taxon>Mesostigmata</taxon>
        <taxon>Gamasina</taxon>
        <taxon>Dermanyssoidea</taxon>
        <taxon>Varroidae</taxon>
        <taxon>Varroa</taxon>
    </lineage>
</organism>